<dbReference type="PANTHER" id="PTHR21266:SF59">
    <property type="entry name" value="BLR4922 PROTEIN"/>
    <property type="match status" value="1"/>
</dbReference>
<keyword evidence="1" id="KW-0001">2Fe-2S</keyword>
<dbReference type="Pfam" id="PF19301">
    <property type="entry name" value="LigXa_C"/>
    <property type="match status" value="1"/>
</dbReference>
<protein>
    <submittedName>
        <fullName evidence="7">Phthalate 4,5-dioxygenase oxygenase subunit</fullName>
        <ecNumber evidence="7">1.14.12.7</ecNumber>
    </submittedName>
</protein>
<dbReference type="InterPro" id="IPR017941">
    <property type="entry name" value="Rieske_2Fe-2S"/>
</dbReference>
<dbReference type="EC" id="1.14.12.7" evidence="7"/>
<evidence type="ECO:0000256" key="1">
    <source>
        <dbReference type="ARBA" id="ARBA00022714"/>
    </source>
</evidence>
<dbReference type="Pfam" id="PF00355">
    <property type="entry name" value="Rieske"/>
    <property type="match status" value="1"/>
</dbReference>
<dbReference type="PROSITE" id="PS51296">
    <property type="entry name" value="RIESKE"/>
    <property type="match status" value="1"/>
</dbReference>
<evidence type="ECO:0000256" key="5">
    <source>
        <dbReference type="ARBA" id="ARBA00023014"/>
    </source>
</evidence>
<evidence type="ECO:0000313" key="7">
    <source>
        <dbReference type="EMBL" id="CAG2158928.1"/>
    </source>
</evidence>
<reference evidence="7 8" key="1">
    <citation type="submission" date="2021-03" db="EMBL/GenBank/DDBJ databases">
        <authorList>
            <person name="Peeters C."/>
        </authorList>
    </citation>
    <scope>NUCLEOTIDE SEQUENCE [LARGE SCALE GENOMIC DNA]</scope>
    <source>
        <strain evidence="7 8">LMG 26411</strain>
    </source>
</reference>
<dbReference type="InterPro" id="IPR045623">
    <property type="entry name" value="LigXa_C"/>
</dbReference>
<keyword evidence="4" id="KW-0408">Iron</keyword>
<dbReference type="PANTHER" id="PTHR21266">
    <property type="entry name" value="IRON-SULFUR DOMAIN CONTAINING PROTEIN"/>
    <property type="match status" value="1"/>
</dbReference>
<accession>A0ABM8TRR6</accession>
<gene>
    <name evidence="7" type="primary">pht3_2</name>
    <name evidence="7" type="ORF">LMG26411_06308</name>
</gene>
<comment type="caution">
    <text evidence="7">The sequence shown here is derived from an EMBL/GenBank/DDBJ whole genome shotgun (WGS) entry which is preliminary data.</text>
</comment>
<keyword evidence="8" id="KW-1185">Reference proteome</keyword>
<organism evidence="7 8">
    <name type="scientific">Cupriavidus numazuensis</name>
    <dbReference type="NCBI Taxonomy" id="221992"/>
    <lineage>
        <taxon>Bacteria</taxon>
        <taxon>Pseudomonadati</taxon>
        <taxon>Pseudomonadota</taxon>
        <taxon>Betaproteobacteria</taxon>
        <taxon>Burkholderiales</taxon>
        <taxon>Burkholderiaceae</taxon>
        <taxon>Cupriavidus</taxon>
    </lineage>
</organism>
<dbReference type="Gene3D" id="2.102.10.10">
    <property type="entry name" value="Rieske [2Fe-2S] iron-sulphur domain"/>
    <property type="match status" value="1"/>
</dbReference>
<evidence type="ECO:0000256" key="3">
    <source>
        <dbReference type="ARBA" id="ARBA00023002"/>
    </source>
</evidence>
<keyword evidence="3 7" id="KW-0560">Oxidoreductase</keyword>
<dbReference type="GO" id="GO:0018620">
    <property type="term" value="F:phthalate 4,5-dioxygenase activity"/>
    <property type="evidence" value="ECO:0007669"/>
    <property type="project" value="UniProtKB-EC"/>
</dbReference>
<evidence type="ECO:0000259" key="6">
    <source>
        <dbReference type="PROSITE" id="PS51296"/>
    </source>
</evidence>
<evidence type="ECO:0000256" key="4">
    <source>
        <dbReference type="ARBA" id="ARBA00023004"/>
    </source>
</evidence>
<name>A0ABM8TRR6_9BURK</name>
<dbReference type="SUPFAM" id="SSF55961">
    <property type="entry name" value="Bet v1-like"/>
    <property type="match status" value="1"/>
</dbReference>
<keyword evidence="2" id="KW-0479">Metal-binding</keyword>
<dbReference type="Proteomes" id="UP000672657">
    <property type="component" value="Unassembled WGS sequence"/>
</dbReference>
<evidence type="ECO:0000313" key="8">
    <source>
        <dbReference type="Proteomes" id="UP000672657"/>
    </source>
</evidence>
<dbReference type="EMBL" id="CAJPVI010000051">
    <property type="protein sequence ID" value="CAG2158928.1"/>
    <property type="molecule type" value="Genomic_DNA"/>
</dbReference>
<dbReference type="InterPro" id="IPR050584">
    <property type="entry name" value="Cholesterol_7-desaturase"/>
</dbReference>
<feature type="domain" description="Rieske" evidence="6">
    <location>
        <begin position="29"/>
        <end position="132"/>
    </location>
</feature>
<dbReference type="RefSeq" id="WP_211957140.1">
    <property type="nucleotide sequence ID" value="NZ_CAJPVI010000051.1"/>
</dbReference>
<proteinExistence type="predicted"/>
<keyword evidence="5" id="KW-0411">Iron-sulfur</keyword>
<dbReference type="InterPro" id="IPR036922">
    <property type="entry name" value="Rieske_2Fe-2S_sf"/>
</dbReference>
<evidence type="ECO:0000256" key="2">
    <source>
        <dbReference type="ARBA" id="ARBA00022723"/>
    </source>
</evidence>
<sequence>MLSKEENTRYTEVGPGSVINALGKRHWLPYLRSEALVANGAPRKVELLGETYISFRAADGRLGFLDEQCPHRGASLVLGRSGDNALTCIFHGWKFDVTGKCIDTPSEANPNFCNTVKVKSYRVHEAGGVCWVYLGDGEPPVFPDYEYFSAPAEYRRPRVGYCQSSWAQNLETLLDSSHIGLLHSSGVANTLPTAIQVKGNNAPKLSVVETPYGLQAYAQRDRGDGSISLRVTEYVAPFTILNGATREEEGRLLYMVPINNTRAAFWRMEWDLNHPQEWWEELAKTNDRDGLFFVDPDDFLSNSVDRNSENFGQDRDAMANGHWSGFKDLRAEDAAVSDSIPIVDRTKEHLGASDLVIARMRQLFLRGLKSFETEGVVMGLGPNGDGTGIPYSGMRGTAEMIPVGTDMHDYHNRVLREERVAAREAFLAAKASQ</sequence>
<dbReference type="SUPFAM" id="SSF50022">
    <property type="entry name" value="ISP domain"/>
    <property type="match status" value="1"/>
</dbReference>